<name>A0A2H8TGR4_9HEMI</name>
<dbReference type="PANTHER" id="PTHR43684:SF13">
    <property type="entry name" value="CHROMODOMAIN Y-LIKE PROTEIN"/>
    <property type="match status" value="1"/>
</dbReference>
<dbReference type="SUPFAM" id="SSF52096">
    <property type="entry name" value="ClpP/crotonase"/>
    <property type="match status" value="1"/>
</dbReference>
<organism evidence="1">
    <name type="scientific">Melanaphis sacchari</name>
    <dbReference type="NCBI Taxonomy" id="742174"/>
    <lineage>
        <taxon>Eukaryota</taxon>
        <taxon>Metazoa</taxon>
        <taxon>Ecdysozoa</taxon>
        <taxon>Arthropoda</taxon>
        <taxon>Hexapoda</taxon>
        <taxon>Insecta</taxon>
        <taxon>Pterygota</taxon>
        <taxon>Neoptera</taxon>
        <taxon>Paraneoptera</taxon>
        <taxon>Hemiptera</taxon>
        <taxon>Sternorrhyncha</taxon>
        <taxon>Aphidomorpha</taxon>
        <taxon>Aphidoidea</taxon>
        <taxon>Aphididae</taxon>
        <taxon>Aphidini</taxon>
        <taxon>Melanaphis</taxon>
    </lineage>
</organism>
<proteinExistence type="predicted"/>
<dbReference type="GO" id="GO:0016853">
    <property type="term" value="F:isomerase activity"/>
    <property type="evidence" value="ECO:0007669"/>
    <property type="project" value="UniProtKB-KW"/>
</dbReference>
<dbReference type="InterPro" id="IPR001753">
    <property type="entry name" value="Enoyl-CoA_hydra/iso"/>
</dbReference>
<keyword evidence="1" id="KW-0413">Isomerase</keyword>
<dbReference type="AlphaFoldDB" id="A0A2H8TGR4"/>
<dbReference type="InterPro" id="IPR014748">
    <property type="entry name" value="Enoyl-CoA_hydra_C"/>
</dbReference>
<dbReference type="InterPro" id="IPR051053">
    <property type="entry name" value="ECH/Chromodomain_protein"/>
</dbReference>
<dbReference type="Gene3D" id="3.90.226.10">
    <property type="entry name" value="2-enoyl-CoA Hydratase, Chain A, domain 1"/>
    <property type="match status" value="1"/>
</dbReference>
<reference evidence="1" key="1">
    <citation type="submission" date="2017-10" db="EMBL/GenBank/DDBJ databases">
        <title>Transcriptome Assembly of Sugarcane Aphid Adults.</title>
        <authorList>
            <person name="Scully E.D."/>
            <person name="Palmer N.A."/>
            <person name="Geib S.M."/>
            <person name="Sarath G."/>
            <person name="Sattler S.E."/>
        </authorList>
    </citation>
    <scope>NUCLEOTIDE SEQUENCE</scope>
    <source>
        <tissue evidence="1">Whole body</tissue>
    </source>
</reference>
<dbReference type="EMBL" id="GFXV01001508">
    <property type="protein sequence ID" value="MBW13313.1"/>
    <property type="molecule type" value="Transcribed_RNA"/>
</dbReference>
<dbReference type="OrthoDB" id="6357915at2759"/>
<dbReference type="PANTHER" id="PTHR43684">
    <property type="match status" value="1"/>
</dbReference>
<evidence type="ECO:0000313" key="1">
    <source>
        <dbReference type="EMBL" id="MBW13313.1"/>
    </source>
</evidence>
<dbReference type="InterPro" id="IPR029045">
    <property type="entry name" value="ClpP/crotonase-like_dom_sf"/>
</dbReference>
<dbReference type="Pfam" id="PF00378">
    <property type="entry name" value="ECH_1"/>
    <property type="match status" value="1"/>
</dbReference>
<protein>
    <submittedName>
        <fullName evidence="1">Enoyl-CoA delta isomerase 2, mitochondrial</fullName>
    </submittedName>
</protein>
<sequence length="141" mass="15755">MLVHFDLVFASDKATFETPYAQLGHIAEGAATTILGRLLVAEMIMGSQRLTAGQAHYYGLVTRTLWPDRFHDELIPLVKALARQSLQAMVTSKALQKQETKDKLAKALESETHILVQQWTGDECQQNLQAYLKDAVDNINT</sequence>
<gene>
    <name evidence="1" type="primary">ECI2_1</name>
</gene>
<accession>A0A2H8TGR4</accession>
<dbReference type="Gene3D" id="1.10.12.10">
    <property type="entry name" value="Lyase 2-enoyl-coa Hydratase, Chain A, domain 2"/>
    <property type="match status" value="1"/>
</dbReference>